<sequence length="94" mass="10720">MRFDNFRYPFALEVWTLLTLPPPPTGQFESLTPKWRYVHRGKLPPSQTKEKAPEVKRLGKKRRHMLNTSIGATERASSPPTQLSNSSGCISRLV</sequence>
<name>A0ACD1I468_9EURO</name>
<evidence type="ECO:0000313" key="1">
    <source>
        <dbReference type="EMBL" id="RAK84561.1"/>
    </source>
</evidence>
<evidence type="ECO:0000313" key="2">
    <source>
        <dbReference type="Proteomes" id="UP000249748"/>
    </source>
</evidence>
<reference evidence="1" key="1">
    <citation type="submission" date="2018-02" db="EMBL/GenBank/DDBJ databases">
        <title>The genomes of Aspergillus section Nigri reveals drivers in fungal speciation.</title>
        <authorList>
            <consortium name="DOE Joint Genome Institute"/>
            <person name="Vesth T.C."/>
            <person name="Nybo J."/>
            <person name="Theobald S."/>
            <person name="Brandl J."/>
            <person name="Frisvad J.C."/>
            <person name="Nielsen K.F."/>
            <person name="Lyhne E.K."/>
            <person name="Kogle M.E."/>
            <person name="Kuo A."/>
            <person name="Riley R."/>
            <person name="Clum A."/>
            <person name="Nolan M."/>
            <person name="Lipzen A."/>
            <person name="Salamov A."/>
            <person name="Henrissat B."/>
            <person name="Wiebenga A."/>
            <person name="De vries R.P."/>
            <person name="Grigoriev I.V."/>
            <person name="Mortensen U.H."/>
            <person name="Andersen M.R."/>
            <person name="Baker S.E."/>
        </authorList>
    </citation>
    <scope>NUCLEOTIDE SEQUENCE</scope>
    <source>
        <strain evidence="1">CBS 115574</strain>
    </source>
</reference>
<gene>
    <name evidence="1" type="ORF">BO79DRAFT_240419</name>
</gene>
<proteinExistence type="predicted"/>
<accession>A0ACD1I468</accession>
<protein>
    <submittedName>
        <fullName evidence="1">Uncharacterized protein</fullName>
    </submittedName>
</protein>
<keyword evidence="2" id="KW-1185">Reference proteome</keyword>
<organism evidence="1 2">
    <name type="scientific">Aspergillus costaricaensis CBS 115574</name>
    <dbReference type="NCBI Taxonomy" id="1448317"/>
    <lineage>
        <taxon>Eukaryota</taxon>
        <taxon>Fungi</taxon>
        <taxon>Dikarya</taxon>
        <taxon>Ascomycota</taxon>
        <taxon>Pezizomycotina</taxon>
        <taxon>Eurotiomycetes</taxon>
        <taxon>Eurotiomycetidae</taxon>
        <taxon>Eurotiales</taxon>
        <taxon>Aspergillaceae</taxon>
        <taxon>Aspergillus</taxon>
        <taxon>Aspergillus subgen. Circumdati</taxon>
    </lineage>
</organism>
<dbReference type="EMBL" id="KZ824573">
    <property type="protein sequence ID" value="RAK84561.1"/>
    <property type="molecule type" value="Genomic_DNA"/>
</dbReference>
<dbReference type="Proteomes" id="UP000249748">
    <property type="component" value="Unassembled WGS sequence"/>
</dbReference>